<dbReference type="Gene3D" id="3.30.420.40">
    <property type="match status" value="2"/>
</dbReference>
<evidence type="ECO:0000256" key="3">
    <source>
        <dbReference type="ARBA" id="ARBA00023186"/>
    </source>
</evidence>
<dbReference type="Gene3D" id="3.90.640.10">
    <property type="entry name" value="Actin, Chain A, domain 4"/>
    <property type="match status" value="1"/>
</dbReference>
<protein>
    <submittedName>
        <fullName evidence="4">Uncharacterized protein</fullName>
    </submittedName>
</protein>
<keyword evidence="3" id="KW-0143">Chaperone</keyword>
<evidence type="ECO:0000256" key="2">
    <source>
        <dbReference type="ARBA" id="ARBA00022840"/>
    </source>
</evidence>
<organism evidence="4 5">
    <name type="scientific">Prorocentrum cordatum</name>
    <dbReference type="NCBI Taxonomy" id="2364126"/>
    <lineage>
        <taxon>Eukaryota</taxon>
        <taxon>Sar</taxon>
        <taxon>Alveolata</taxon>
        <taxon>Dinophyceae</taxon>
        <taxon>Prorocentrales</taxon>
        <taxon>Prorocentraceae</taxon>
        <taxon>Prorocentrum</taxon>
    </lineage>
</organism>
<keyword evidence="1" id="KW-0547">Nucleotide-binding</keyword>
<evidence type="ECO:0000313" key="4">
    <source>
        <dbReference type="EMBL" id="CAK0886863.1"/>
    </source>
</evidence>
<dbReference type="EMBL" id="CAUYUJ010018861">
    <property type="protein sequence ID" value="CAK0886863.1"/>
    <property type="molecule type" value="Genomic_DNA"/>
</dbReference>
<keyword evidence="5" id="KW-1185">Reference proteome</keyword>
<dbReference type="PANTHER" id="PTHR45639:SF3">
    <property type="entry name" value="HYPOXIA UP-REGULATED PROTEIN 1"/>
    <property type="match status" value="1"/>
</dbReference>
<reference evidence="4" key="1">
    <citation type="submission" date="2023-10" db="EMBL/GenBank/DDBJ databases">
        <authorList>
            <person name="Chen Y."/>
            <person name="Shah S."/>
            <person name="Dougan E. K."/>
            <person name="Thang M."/>
            <person name="Chan C."/>
        </authorList>
    </citation>
    <scope>NUCLEOTIDE SEQUENCE [LARGE SCALE GENOMIC DNA]</scope>
</reference>
<accession>A0ABN9WJY8</accession>
<keyword evidence="2" id="KW-0067">ATP-binding</keyword>
<feature type="non-terminal residue" evidence="4">
    <location>
        <position position="1"/>
    </location>
</feature>
<dbReference type="Proteomes" id="UP001189429">
    <property type="component" value="Unassembled WGS sequence"/>
</dbReference>
<dbReference type="InterPro" id="IPR013126">
    <property type="entry name" value="Hsp_70_fam"/>
</dbReference>
<gene>
    <name evidence="4" type="ORF">PCOR1329_LOCUS68104</name>
</gene>
<sequence length="378" mass="41276">VDESTTLFYNMGARHVEACVVRYRGATHAGKPTVSVRVLGCGASAALGGHQVDLVIAEKMLAAFQAKHPQLAEGIASSLRPLKKLEKEAASLKHVLSANKEARFGVESLYEDTDFASPVSRETLEGWTQDMLSAFSGPIEVALSKANTTLEAVDSVEMVGGGWRIPRVQALVSEYLQASRPGLPALNLSQHVNGDEAMATGAAYYGANHSAQFRTKKLFFTDVQHWEANVEKDLQRLTKTKEQVVEFEKAQRESRTRIASAGSEYKDALSNLQAEKAVEDAAAAPSHDVYVKLGGLVSNEVRIGSFIDCDDLFEDLAAAEVDIEKADKFEFENRCSALVAGIQELVQKLFQQVVDSGREARAAHEAHRDRMAAKKRRT</sequence>
<dbReference type="SUPFAM" id="SSF53067">
    <property type="entry name" value="Actin-like ATPase domain"/>
    <property type="match status" value="1"/>
</dbReference>
<proteinExistence type="predicted"/>
<name>A0ABN9WJY8_9DINO</name>
<dbReference type="PANTHER" id="PTHR45639">
    <property type="entry name" value="HSC70CB, ISOFORM G-RELATED"/>
    <property type="match status" value="1"/>
</dbReference>
<evidence type="ECO:0000313" key="5">
    <source>
        <dbReference type="Proteomes" id="UP001189429"/>
    </source>
</evidence>
<comment type="caution">
    <text evidence="4">The sequence shown here is derived from an EMBL/GenBank/DDBJ whole genome shotgun (WGS) entry which is preliminary data.</text>
</comment>
<evidence type="ECO:0000256" key="1">
    <source>
        <dbReference type="ARBA" id="ARBA00022741"/>
    </source>
</evidence>
<dbReference type="InterPro" id="IPR043129">
    <property type="entry name" value="ATPase_NBD"/>
</dbReference>
<dbReference type="Pfam" id="PF00012">
    <property type="entry name" value="HSP70"/>
    <property type="match status" value="1"/>
</dbReference>